<name>A0A850RBJ5_9LACO</name>
<gene>
    <name evidence="1" type="ORF">HU830_03120</name>
</gene>
<reference evidence="1 2" key="1">
    <citation type="submission" date="2020-06" db="EMBL/GenBank/DDBJ databases">
        <authorList>
            <person name="Kang J."/>
        </authorList>
    </citation>
    <scope>NUCLEOTIDE SEQUENCE [LARGE SCALE GENOMIC DNA]</scope>
    <source>
        <strain evidence="1 2">DCY120</strain>
    </source>
</reference>
<dbReference type="AlphaFoldDB" id="A0A850RBJ5"/>
<dbReference type="InterPro" id="IPR032349">
    <property type="entry name" value="DUF4865"/>
</dbReference>
<protein>
    <submittedName>
        <fullName evidence="1">DUF4865 family protein</fullName>
    </submittedName>
</protein>
<dbReference type="RefSeq" id="WP_176942325.1">
    <property type="nucleotide sequence ID" value="NZ_JABZEC010000002.1"/>
</dbReference>
<sequence>MQAMQYQVTLPTDYDMQIIRDRTTNNGCKTDLFPGLLFKAYLITERKEGAISNSYAPFYVWQDSEGMNKFIFSGFFDNILKSFGWQQIGIGITSTVDLSPDFLRSKYLVEEYQPIEPQLSLTKVPITAQRKANELGKVLIYNPDKWQLVTFTFLEDKPLSGQKVYEILHISPGKNLNSWQK</sequence>
<keyword evidence="2" id="KW-1185">Reference proteome</keyword>
<evidence type="ECO:0000313" key="1">
    <source>
        <dbReference type="EMBL" id="NVY96168.1"/>
    </source>
</evidence>
<dbReference type="Proteomes" id="UP000563523">
    <property type="component" value="Unassembled WGS sequence"/>
</dbReference>
<evidence type="ECO:0000313" key="2">
    <source>
        <dbReference type="Proteomes" id="UP000563523"/>
    </source>
</evidence>
<proteinExistence type="predicted"/>
<accession>A0A850RBJ5</accession>
<organism evidence="1 2">
    <name type="scientific">Bombilactobacillus apium</name>
    <dbReference type="NCBI Taxonomy" id="2675299"/>
    <lineage>
        <taxon>Bacteria</taxon>
        <taxon>Bacillati</taxon>
        <taxon>Bacillota</taxon>
        <taxon>Bacilli</taxon>
        <taxon>Lactobacillales</taxon>
        <taxon>Lactobacillaceae</taxon>
        <taxon>Bombilactobacillus</taxon>
    </lineage>
</organism>
<dbReference type="Pfam" id="PF16157">
    <property type="entry name" value="DUF4865"/>
    <property type="match status" value="1"/>
</dbReference>
<dbReference type="EMBL" id="JABZEC010000002">
    <property type="protein sequence ID" value="NVY96168.1"/>
    <property type="molecule type" value="Genomic_DNA"/>
</dbReference>
<comment type="caution">
    <text evidence="1">The sequence shown here is derived from an EMBL/GenBank/DDBJ whole genome shotgun (WGS) entry which is preliminary data.</text>
</comment>